<reference evidence="3 4" key="1">
    <citation type="journal article" date="2018" name="Evol. Lett.">
        <title>Horizontal gene cluster transfer increased hallucinogenic mushroom diversity.</title>
        <authorList>
            <person name="Reynolds H.T."/>
            <person name="Vijayakumar V."/>
            <person name="Gluck-Thaler E."/>
            <person name="Korotkin H.B."/>
            <person name="Matheny P.B."/>
            <person name="Slot J.C."/>
        </authorList>
    </citation>
    <scope>NUCLEOTIDE SEQUENCE [LARGE SCALE GENOMIC DNA]</scope>
    <source>
        <strain evidence="3 4">SRW20</strain>
    </source>
</reference>
<keyword evidence="1" id="KW-0175">Coiled coil</keyword>
<dbReference type="InParanoid" id="A0A409VMZ4"/>
<evidence type="ECO:0000256" key="1">
    <source>
        <dbReference type="SAM" id="Coils"/>
    </source>
</evidence>
<keyword evidence="4" id="KW-1185">Reference proteome</keyword>
<proteinExistence type="predicted"/>
<dbReference type="AlphaFoldDB" id="A0A409VMZ4"/>
<name>A0A409VMZ4_9AGAR</name>
<protein>
    <submittedName>
        <fullName evidence="3">Uncharacterized protein</fullName>
    </submittedName>
</protein>
<evidence type="ECO:0000313" key="4">
    <source>
        <dbReference type="Proteomes" id="UP000284706"/>
    </source>
</evidence>
<feature type="region of interest" description="Disordered" evidence="2">
    <location>
        <begin position="29"/>
        <end position="91"/>
    </location>
</feature>
<gene>
    <name evidence="3" type="ORF">CVT26_006819</name>
</gene>
<feature type="compositionally biased region" description="Polar residues" evidence="2">
    <location>
        <begin position="37"/>
        <end position="59"/>
    </location>
</feature>
<accession>A0A409VMZ4</accession>
<dbReference type="EMBL" id="NHYE01005610">
    <property type="protein sequence ID" value="PPQ67609.1"/>
    <property type="molecule type" value="Genomic_DNA"/>
</dbReference>
<dbReference type="Proteomes" id="UP000284706">
    <property type="component" value="Unassembled WGS sequence"/>
</dbReference>
<feature type="compositionally biased region" description="Polar residues" evidence="2">
    <location>
        <begin position="70"/>
        <end position="79"/>
    </location>
</feature>
<evidence type="ECO:0000256" key="2">
    <source>
        <dbReference type="SAM" id="MobiDB-lite"/>
    </source>
</evidence>
<feature type="coiled-coil region" evidence="1">
    <location>
        <begin position="94"/>
        <end position="132"/>
    </location>
</feature>
<organism evidence="3 4">
    <name type="scientific">Gymnopilus dilepis</name>
    <dbReference type="NCBI Taxonomy" id="231916"/>
    <lineage>
        <taxon>Eukaryota</taxon>
        <taxon>Fungi</taxon>
        <taxon>Dikarya</taxon>
        <taxon>Basidiomycota</taxon>
        <taxon>Agaricomycotina</taxon>
        <taxon>Agaricomycetes</taxon>
        <taxon>Agaricomycetidae</taxon>
        <taxon>Agaricales</taxon>
        <taxon>Agaricineae</taxon>
        <taxon>Hymenogastraceae</taxon>
        <taxon>Gymnopilus</taxon>
    </lineage>
</organism>
<comment type="caution">
    <text evidence="3">The sequence shown here is derived from an EMBL/GenBank/DDBJ whole genome shotgun (WGS) entry which is preliminary data.</text>
</comment>
<sequence length="147" mass="17072">MSQDWRGARISEQVHQPLYKRDTHKSWSYAGDHVEGDQSNFGTYNDIGGNQTNNTNNYSDGYRFEDQATRAPSHSSPWSDSPVEKRGDLQSKGIRKAMQSLSQLEMQLNEELERAEKDLAQKQAEVNRMRLRQQMLREIKDELQKLV</sequence>
<evidence type="ECO:0000313" key="3">
    <source>
        <dbReference type="EMBL" id="PPQ67609.1"/>
    </source>
</evidence>